<feature type="region of interest" description="Disordered" evidence="1">
    <location>
        <begin position="65"/>
        <end position="85"/>
    </location>
</feature>
<keyword evidence="3" id="KW-1185">Reference proteome</keyword>
<protein>
    <submittedName>
        <fullName evidence="2">Uncharacterized protein</fullName>
    </submittedName>
</protein>
<sequence>MFTEPVERRDALRKGEKCAGVATAQRPAPLPDNRRGALLATFPLLIGNPKPLLIRGLQMGGKKIRAQTHNPFGGGGQEKQPAPAFGVRRHYSRGMEKPRLAELQAARGLDPGGSLMPVSLRSYHFCAANMTPPHIAPI</sequence>
<dbReference type="EMBL" id="JAINUF010000017">
    <property type="protein sequence ID" value="KAJ8339116.1"/>
    <property type="molecule type" value="Genomic_DNA"/>
</dbReference>
<organism evidence="2 3">
    <name type="scientific">Synaphobranchus kaupii</name>
    <name type="common">Kaup's arrowtooth eel</name>
    <dbReference type="NCBI Taxonomy" id="118154"/>
    <lineage>
        <taxon>Eukaryota</taxon>
        <taxon>Metazoa</taxon>
        <taxon>Chordata</taxon>
        <taxon>Craniata</taxon>
        <taxon>Vertebrata</taxon>
        <taxon>Euteleostomi</taxon>
        <taxon>Actinopterygii</taxon>
        <taxon>Neopterygii</taxon>
        <taxon>Teleostei</taxon>
        <taxon>Anguilliformes</taxon>
        <taxon>Synaphobranchidae</taxon>
        <taxon>Synaphobranchus</taxon>
    </lineage>
</organism>
<feature type="compositionally biased region" description="Basic and acidic residues" evidence="1">
    <location>
        <begin position="1"/>
        <end position="17"/>
    </location>
</feature>
<evidence type="ECO:0000256" key="1">
    <source>
        <dbReference type="SAM" id="MobiDB-lite"/>
    </source>
</evidence>
<evidence type="ECO:0000313" key="2">
    <source>
        <dbReference type="EMBL" id="KAJ8339116.1"/>
    </source>
</evidence>
<gene>
    <name evidence="2" type="ORF">SKAU_G00359020</name>
</gene>
<accession>A0A9Q1EHY9</accession>
<name>A0A9Q1EHY9_SYNKA</name>
<reference evidence="2" key="1">
    <citation type="journal article" date="2023" name="Science">
        <title>Genome structures resolve the early diversification of teleost fishes.</title>
        <authorList>
            <person name="Parey E."/>
            <person name="Louis A."/>
            <person name="Montfort J."/>
            <person name="Bouchez O."/>
            <person name="Roques C."/>
            <person name="Iampietro C."/>
            <person name="Lluch J."/>
            <person name="Castinel A."/>
            <person name="Donnadieu C."/>
            <person name="Desvignes T."/>
            <person name="Floi Bucao C."/>
            <person name="Jouanno E."/>
            <person name="Wen M."/>
            <person name="Mejri S."/>
            <person name="Dirks R."/>
            <person name="Jansen H."/>
            <person name="Henkel C."/>
            <person name="Chen W.J."/>
            <person name="Zahm M."/>
            <person name="Cabau C."/>
            <person name="Klopp C."/>
            <person name="Thompson A.W."/>
            <person name="Robinson-Rechavi M."/>
            <person name="Braasch I."/>
            <person name="Lecointre G."/>
            <person name="Bobe J."/>
            <person name="Postlethwait J.H."/>
            <person name="Berthelot C."/>
            <person name="Roest Crollius H."/>
            <person name="Guiguen Y."/>
        </authorList>
    </citation>
    <scope>NUCLEOTIDE SEQUENCE</scope>
    <source>
        <strain evidence="2">WJC10195</strain>
    </source>
</reference>
<feature type="region of interest" description="Disordered" evidence="1">
    <location>
        <begin position="1"/>
        <end position="33"/>
    </location>
</feature>
<evidence type="ECO:0000313" key="3">
    <source>
        <dbReference type="Proteomes" id="UP001152622"/>
    </source>
</evidence>
<comment type="caution">
    <text evidence="2">The sequence shown here is derived from an EMBL/GenBank/DDBJ whole genome shotgun (WGS) entry which is preliminary data.</text>
</comment>
<dbReference type="Proteomes" id="UP001152622">
    <property type="component" value="Chromosome 17"/>
</dbReference>
<dbReference type="AlphaFoldDB" id="A0A9Q1EHY9"/>
<proteinExistence type="predicted"/>